<accession>A8ZK39</accession>
<dbReference type="RefSeq" id="WP_012166542.1">
    <property type="nucleotide sequence ID" value="NC_009926.1"/>
</dbReference>
<organism evidence="2 3">
    <name type="scientific">Acaryochloris marina (strain MBIC 11017)</name>
    <dbReference type="NCBI Taxonomy" id="329726"/>
    <lineage>
        <taxon>Bacteria</taxon>
        <taxon>Bacillati</taxon>
        <taxon>Cyanobacteriota</taxon>
        <taxon>Cyanophyceae</taxon>
        <taxon>Acaryochloridales</taxon>
        <taxon>Acaryochloridaceae</taxon>
        <taxon>Acaryochloris</taxon>
    </lineage>
</organism>
<dbReference type="AlphaFoldDB" id="A8ZK39"/>
<keyword evidence="2" id="KW-0614">Plasmid</keyword>
<evidence type="ECO:0000256" key="1">
    <source>
        <dbReference type="SAM" id="Phobius"/>
    </source>
</evidence>
<dbReference type="EMBL" id="CP000838">
    <property type="protein sequence ID" value="ABW31539.1"/>
    <property type="molecule type" value="Genomic_DNA"/>
</dbReference>
<name>A8ZK39_ACAM1</name>
<dbReference type="Proteomes" id="UP000000268">
    <property type="component" value="Plasmid pREB1"/>
</dbReference>
<keyword evidence="3" id="KW-1185">Reference proteome</keyword>
<gene>
    <name evidence="2" type="ordered locus">AM1_A0030</name>
</gene>
<evidence type="ECO:0000313" key="2">
    <source>
        <dbReference type="EMBL" id="ABW31539.1"/>
    </source>
</evidence>
<protein>
    <submittedName>
        <fullName evidence="2">Uncharacterized protein</fullName>
    </submittedName>
</protein>
<feature type="transmembrane region" description="Helical" evidence="1">
    <location>
        <begin position="117"/>
        <end position="141"/>
    </location>
</feature>
<keyword evidence="1" id="KW-0812">Transmembrane</keyword>
<evidence type="ECO:0000313" key="3">
    <source>
        <dbReference type="Proteomes" id="UP000000268"/>
    </source>
</evidence>
<dbReference type="KEGG" id="amr:AM1_A0030"/>
<keyword evidence="1" id="KW-0472">Membrane</keyword>
<feature type="transmembrane region" description="Helical" evidence="1">
    <location>
        <begin position="16"/>
        <end position="32"/>
    </location>
</feature>
<proteinExistence type="predicted"/>
<geneLocation type="plasmid" evidence="2 3">
    <name>pREB1</name>
</geneLocation>
<reference evidence="2 3" key="1">
    <citation type="journal article" date="2008" name="Proc. Natl. Acad. Sci. U.S.A.">
        <title>Niche adaptation and genome expansion in the chlorophyll d-producing cyanobacterium Acaryochloris marina.</title>
        <authorList>
            <person name="Swingley W.D."/>
            <person name="Chen M."/>
            <person name="Cheung P.C."/>
            <person name="Conrad A.L."/>
            <person name="Dejesa L.C."/>
            <person name="Hao J."/>
            <person name="Honchak B.M."/>
            <person name="Karbach L.E."/>
            <person name="Kurdoglu A."/>
            <person name="Lahiri S."/>
            <person name="Mastrian S.D."/>
            <person name="Miyashita H."/>
            <person name="Page L."/>
            <person name="Ramakrishna P."/>
            <person name="Satoh S."/>
            <person name="Sattley W.M."/>
            <person name="Shimada Y."/>
            <person name="Taylor H.L."/>
            <person name="Tomo T."/>
            <person name="Tsuchiya T."/>
            <person name="Wang Z.T."/>
            <person name="Raymond J."/>
            <person name="Mimuro M."/>
            <person name="Blankenship R.E."/>
            <person name="Touchman J.W."/>
        </authorList>
    </citation>
    <scope>NUCLEOTIDE SEQUENCE [LARGE SCALE GENOMIC DNA]</scope>
    <source>
        <strain evidence="3">MBIC 11017</strain>
        <plasmid evidence="3">Plasmid pREB1</plasmid>
    </source>
</reference>
<feature type="transmembrane region" description="Helical" evidence="1">
    <location>
        <begin position="161"/>
        <end position="180"/>
    </location>
</feature>
<keyword evidence="1" id="KW-1133">Transmembrane helix</keyword>
<sequence>MKRLKILYEKTSKQPWWFGYSGFLIIGLIYNLPWLQATSLACLAITASAVAWRRIIRRSPHVLAGLQTVSITTGYQQYAQAQLSVPDSVCNGFDVIPGFGERMIGGLGWLNVQGFSLAGAVCGIGWLILAGVVLGAIGFAGKNSLGHSHHGGDIQEMSRPVVGLLYFIIVMIMIGALIFATTR</sequence>
<dbReference type="OrthoDB" id="575529at2"/>
<dbReference type="HOGENOM" id="CLU_1472169_0_0_3"/>